<keyword evidence="8" id="KW-0547">Nucleotide-binding</keyword>
<keyword evidence="6" id="KW-0500">Molybdenum</keyword>
<keyword evidence="13 15" id="KW-0535">Nitrogen fixation</keyword>
<dbReference type="InterPro" id="IPR005972">
    <property type="entry name" value="Nase_Mo-Fe_asu"/>
</dbReference>
<sequence>MEKNILNIDLSSAKEELIEIYPKKVAKKRSKAIVVADPDNIPEIQANVRTIPGIITQRGCTYAGCKGVVLGPTRDIINITHGPIGCGYYSWLTRRNQTRPSENEPNFMTYCFSTDMQDSNIVFGGEQKLKDAIREAYELFHPKAIAVFSTCPVGLIGDDVHRVARQMKEEIGNGINIFGFSCEGYRGVSQSAGHHIANNQLFRNLIGNDDTVNATHKYRINVLGEYNIGGDAFVIDELFNKCGIQVVATMSGNSTVEQFETAHTADLNLVMCHRSINYVAEMLETSFGIPWMKSNFIGADACAKSLRKVGKYFGDPELIARIEEVIAEEMIPVIEAREKAKLKTNGKTAMLFVGGSRAHHYQELFDELGITTLCAGYEFGHRDDYEGRRVIPSIQIDADSRNIEQITVTKDETRYKPRKTEEELKALEAEGLEFNGYDGMMAEMKKGSLVIDDLSHYEMEKLIEKYHPDVFCAGIKEKYCVQKMGIPLKQLHNYDSGGPYAGFAGAVNFYKDIEQIACCSIWKEMKAPWESEEYVEAVYAAV</sequence>
<dbReference type="GO" id="GO:0046872">
    <property type="term" value="F:metal ion binding"/>
    <property type="evidence" value="ECO:0007669"/>
    <property type="project" value="UniProtKB-KW"/>
</dbReference>
<keyword evidence="10 16" id="KW-0560">Oxidoreductase</keyword>
<dbReference type="GO" id="GO:0016163">
    <property type="term" value="F:nitrogenase activity"/>
    <property type="evidence" value="ECO:0007669"/>
    <property type="project" value="UniProtKB-UniRule"/>
</dbReference>
<dbReference type="AlphaFoldDB" id="A0A069CZ04"/>
<organism evidence="18 19">
    <name type="scientific">Bacteroides graminisolvens DSM 19988 = JCM 15093</name>
    <dbReference type="NCBI Taxonomy" id="1121097"/>
    <lineage>
        <taxon>Bacteria</taxon>
        <taxon>Pseudomonadati</taxon>
        <taxon>Bacteroidota</taxon>
        <taxon>Bacteroidia</taxon>
        <taxon>Bacteroidales</taxon>
        <taxon>Bacteroidaceae</taxon>
        <taxon>Bacteroides</taxon>
    </lineage>
</organism>
<dbReference type="STRING" id="1121097.GCA_000428125_01108"/>
<evidence type="ECO:0000256" key="6">
    <source>
        <dbReference type="ARBA" id="ARBA00022505"/>
    </source>
</evidence>
<comment type="similarity">
    <text evidence="4 15">Belongs to the NifD/NifK/NifE/NifN family.</text>
</comment>
<dbReference type="InterPro" id="IPR000510">
    <property type="entry name" value="Nase/OxRdtase_comp1"/>
</dbReference>
<dbReference type="OrthoDB" id="9767044at2"/>
<dbReference type="Gene3D" id="3.40.50.1980">
    <property type="entry name" value="Nitrogenase molybdenum iron protein domain"/>
    <property type="match status" value="3"/>
</dbReference>
<feature type="domain" description="Nitrogenase/oxidoreductase component 1" evidence="17">
    <location>
        <begin position="60"/>
        <end position="513"/>
    </location>
</feature>
<dbReference type="PROSITE" id="PS00090">
    <property type="entry name" value="NITROGENASE_1_2"/>
    <property type="match status" value="1"/>
</dbReference>
<evidence type="ECO:0000256" key="9">
    <source>
        <dbReference type="ARBA" id="ARBA00022840"/>
    </source>
</evidence>
<comment type="cofactor">
    <cofactor evidence="1">
        <name>[8Fe-7S] cluster</name>
        <dbReference type="ChEBI" id="CHEBI:21143"/>
    </cofactor>
</comment>
<evidence type="ECO:0000256" key="11">
    <source>
        <dbReference type="ARBA" id="ARBA00023004"/>
    </source>
</evidence>
<dbReference type="eggNOG" id="COG2710">
    <property type="taxonomic scope" value="Bacteria"/>
</dbReference>
<dbReference type="InterPro" id="IPR010143">
    <property type="entry name" value="Nase_comp1_asu"/>
</dbReference>
<evidence type="ECO:0000256" key="2">
    <source>
        <dbReference type="ARBA" id="ARBA00001969"/>
    </source>
</evidence>
<keyword evidence="12" id="KW-0411">Iron-sulfur</keyword>
<evidence type="ECO:0000256" key="10">
    <source>
        <dbReference type="ARBA" id="ARBA00023002"/>
    </source>
</evidence>
<evidence type="ECO:0000256" key="8">
    <source>
        <dbReference type="ARBA" id="ARBA00022741"/>
    </source>
</evidence>
<evidence type="ECO:0000256" key="4">
    <source>
        <dbReference type="ARBA" id="ARBA00011002"/>
    </source>
</evidence>
<dbReference type="RefSeq" id="WP_024995544.1">
    <property type="nucleotide sequence ID" value="NZ_BAJS01000002.1"/>
</dbReference>
<dbReference type="NCBIfam" id="TIGR01862">
    <property type="entry name" value="N2-ase-Ialpha"/>
    <property type="match status" value="1"/>
</dbReference>
<proteinExistence type="inferred from homology"/>
<keyword evidence="11 16" id="KW-0408">Iron</keyword>
<dbReference type="Proteomes" id="UP000027601">
    <property type="component" value="Unassembled WGS sequence"/>
</dbReference>
<comment type="catalytic activity">
    <reaction evidence="14 16">
        <text>N2 + 8 reduced [2Fe-2S]-[ferredoxin] + 16 ATP + 16 H2O = H2 + 8 oxidized [2Fe-2S]-[ferredoxin] + 2 NH4(+) + 16 ADP + 16 phosphate + 6 H(+)</text>
        <dbReference type="Rhea" id="RHEA:21448"/>
        <dbReference type="Rhea" id="RHEA-COMP:10000"/>
        <dbReference type="Rhea" id="RHEA-COMP:10001"/>
        <dbReference type="ChEBI" id="CHEBI:15377"/>
        <dbReference type="ChEBI" id="CHEBI:15378"/>
        <dbReference type="ChEBI" id="CHEBI:17997"/>
        <dbReference type="ChEBI" id="CHEBI:18276"/>
        <dbReference type="ChEBI" id="CHEBI:28938"/>
        <dbReference type="ChEBI" id="CHEBI:30616"/>
        <dbReference type="ChEBI" id="CHEBI:33737"/>
        <dbReference type="ChEBI" id="CHEBI:33738"/>
        <dbReference type="ChEBI" id="CHEBI:43474"/>
        <dbReference type="ChEBI" id="CHEBI:456216"/>
        <dbReference type="EC" id="1.18.6.1"/>
    </reaction>
</comment>
<dbReference type="EC" id="1.18.6.1" evidence="16"/>
<dbReference type="GO" id="GO:0016612">
    <property type="term" value="C:molybdenum-iron nitrogenase complex"/>
    <property type="evidence" value="ECO:0007669"/>
    <property type="project" value="UniProtKB-UniRule"/>
</dbReference>
<name>A0A069CZ04_9BACE</name>
<evidence type="ECO:0000256" key="5">
    <source>
        <dbReference type="ARBA" id="ARBA00011462"/>
    </source>
</evidence>
<evidence type="ECO:0000256" key="3">
    <source>
        <dbReference type="ARBA" id="ARBA00002621"/>
    </source>
</evidence>
<evidence type="ECO:0000313" key="18">
    <source>
        <dbReference type="EMBL" id="GAK35365.1"/>
    </source>
</evidence>
<dbReference type="PANTHER" id="PTHR43457">
    <property type="entry name" value="NITROGENASE MOLYBDENUM-IRON PROTEIN ALPHA CHAIN"/>
    <property type="match status" value="1"/>
</dbReference>
<dbReference type="PANTHER" id="PTHR43457:SF1">
    <property type="entry name" value="NITROGENASE MOLYBDENUM-IRON PROTEIN ALPHA CHAIN"/>
    <property type="match status" value="1"/>
</dbReference>
<accession>A0A069CZ04</accession>
<comment type="caution">
    <text evidence="18">The sequence shown here is derived from an EMBL/GenBank/DDBJ whole genome shotgun (WGS) entry which is preliminary data.</text>
</comment>
<evidence type="ECO:0000256" key="12">
    <source>
        <dbReference type="ARBA" id="ARBA00023014"/>
    </source>
</evidence>
<evidence type="ECO:0000256" key="1">
    <source>
        <dbReference type="ARBA" id="ARBA00001919"/>
    </source>
</evidence>
<protein>
    <recommendedName>
        <fullName evidence="16">Nitrogenase protein alpha chain</fullName>
        <ecNumber evidence="16">1.18.6.1</ecNumber>
    </recommendedName>
</protein>
<gene>
    <name evidence="18" type="ORF">JCM15093_455</name>
</gene>
<reference evidence="18 19" key="1">
    <citation type="journal article" date="2015" name="Microbes Environ.">
        <title>Distribution and evolution of nitrogen fixation genes in the phylum bacteroidetes.</title>
        <authorList>
            <person name="Inoue J."/>
            <person name="Oshima K."/>
            <person name="Suda W."/>
            <person name="Sakamoto M."/>
            <person name="Iino T."/>
            <person name="Noda S."/>
            <person name="Hongoh Y."/>
            <person name="Hattori M."/>
            <person name="Ohkuma M."/>
        </authorList>
    </citation>
    <scope>NUCLEOTIDE SEQUENCE [LARGE SCALE GENOMIC DNA]</scope>
    <source>
        <strain evidence="18 19">JCM 15093</strain>
    </source>
</reference>
<evidence type="ECO:0000259" key="17">
    <source>
        <dbReference type="Pfam" id="PF00148"/>
    </source>
</evidence>
<evidence type="ECO:0000256" key="15">
    <source>
        <dbReference type="RuleBase" id="RU004021"/>
    </source>
</evidence>
<dbReference type="EMBL" id="BAJS01000002">
    <property type="protein sequence ID" value="GAK35365.1"/>
    <property type="molecule type" value="Genomic_DNA"/>
</dbReference>
<dbReference type="GO" id="GO:0005524">
    <property type="term" value="F:ATP binding"/>
    <property type="evidence" value="ECO:0007669"/>
    <property type="project" value="UniProtKB-KW"/>
</dbReference>
<comment type="subunit">
    <text evidence="5">Tetramer of two alpha and two beta chains. Forms complex with the iron protein (nitrogenase component 2).</text>
</comment>
<dbReference type="Pfam" id="PF00148">
    <property type="entry name" value="Oxidored_nitro"/>
    <property type="match status" value="1"/>
</dbReference>
<evidence type="ECO:0000256" key="7">
    <source>
        <dbReference type="ARBA" id="ARBA00022723"/>
    </source>
</evidence>
<dbReference type="GO" id="GO:0051536">
    <property type="term" value="F:iron-sulfur cluster binding"/>
    <property type="evidence" value="ECO:0007669"/>
    <property type="project" value="UniProtKB-KW"/>
</dbReference>
<comment type="cofactor">
    <cofactor evidence="2">
        <name>[7Fe-Mo-9S-C-homocitryl] cluster</name>
        <dbReference type="ChEBI" id="CHEBI:30409"/>
    </cofactor>
</comment>
<dbReference type="InterPro" id="IPR000318">
    <property type="entry name" value="Nase_comp1_CS"/>
</dbReference>
<keyword evidence="9" id="KW-0067">ATP-binding</keyword>
<evidence type="ECO:0000256" key="13">
    <source>
        <dbReference type="ARBA" id="ARBA00023231"/>
    </source>
</evidence>
<evidence type="ECO:0000313" key="19">
    <source>
        <dbReference type="Proteomes" id="UP000027601"/>
    </source>
</evidence>
<dbReference type="SUPFAM" id="SSF53807">
    <property type="entry name" value="Helical backbone' metal receptor"/>
    <property type="match status" value="1"/>
</dbReference>
<evidence type="ECO:0000256" key="16">
    <source>
        <dbReference type="RuleBase" id="RU004022"/>
    </source>
</evidence>
<keyword evidence="19" id="KW-1185">Reference proteome</keyword>
<comment type="function">
    <text evidence="3">This molybdenum-iron protein is part of the nitrogenase complex that catalyzes the key enzymatic reactions in nitrogen fixation.</text>
</comment>
<dbReference type="PROSITE" id="PS00699">
    <property type="entry name" value="NITROGENASE_1_1"/>
    <property type="match status" value="1"/>
</dbReference>
<dbReference type="NCBIfam" id="TIGR01282">
    <property type="entry name" value="nifD"/>
    <property type="match status" value="1"/>
</dbReference>
<keyword evidence="7 16" id="KW-0479">Metal-binding</keyword>
<evidence type="ECO:0000256" key="14">
    <source>
        <dbReference type="ARBA" id="ARBA00047967"/>
    </source>
</evidence>